<dbReference type="Proteomes" id="UP000799118">
    <property type="component" value="Unassembled WGS sequence"/>
</dbReference>
<dbReference type="PANTHER" id="PTHR31138">
    <property type="entry name" value="CHROMOSOME 19, WHOLE GENOME SHOTGUN SEQUENCE"/>
    <property type="match status" value="1"/>
</dbReference>
<feature type="domain" description="HAM1-like N-terminal" evidence="3">
    <location>
        <begin position="6"/>
        <end position="194"/>
    </location>
</feature>
<accession>A0A6A4GRT8</accession>
<protein>
    <submittedName>
        <fullName evidence="4">Uncharacterized protein</fullName>
    </submittedName>
</protein>
<dbReference type="EMBL" id="ML769741">
    <property type="protein sequence ID" value="KAE9388492.1"/>
    <property type="molecule type" value="Genomic_DNA"/>
</dbReference>
<evidence type="ECO:0000313" key="5">
    <source>
        <dbReference type="Proteomes" id="UP000799118"/>
    </source>
</evidence>
<dbReference type="Pfam" id="PF14613">
    <property type="entry name" value="HAM1_C"/>
    <property type="match status" value="1"/>
</dbReference>
<evidence type="ECO:0000256" key="1">
    <source>
        <dbReference type="SAM" id="MobiDB-lite"/>
    </source>
</evidence>
<sequence>MDQYSAVLGAFAAGKLPSQQQINKSVESLLQSNLIQIEAHTPNEGKLSPHGIQIATDVRNIIEAYKALGESKNGDDILQQAIYDLAQGAQSGDVKVQGDLQAPVDEGRSDAQALSAALSTLVHVFLAGSSVFEDIASFIRLGLADTAESVEHQAAQVKEKLRETDAEVEDGKRDGLGLPALEEHQDGSTDPKEKFERTMDVVKEVGSKTIKGGQLTTNAGKEYAGKSRDRLSDTLDNIIRRSQDDKEYQSAVRTIFGLTRKWLAKPSSSSEAVTLDTFVEDPSGHLSTAIKLLRTFVERLRWWQVPLRCSQSSSTILVCEFDPTKSFATSLMLTLSMLNITSRTSTTMIPKKAGGQVMIFRDVPRSSGLLAGDEGEGKRQEYLQAVKRLKGELDQYQQGMRNDPDFRRLADAHVALGKTIAEAAKDIIGSTGLASFTSTSWIWHDLLDVYLPRFISLFKGIPLPRTEYTDPQTEFVFEHADISSLRLIPGHAHIKQSADIDIAQNQPGTDAQTSVSGTTQISIQSIQLDLNAVSFYYHDKESSSKLQPSTFTGLLDVKIPPKGVDMEISLSLLPTSAHSEREKSKRFFKVEKVNVQVAKDIDLKISKSNHPILISAFKPIFKTKFREALQTALEQNVNLFVDFLDFTAYDTHQRAKVLKDGGAPTSVAYAGGIWSEIGKLRQLPGPLTGWFMVGHGVVKDDSRTDKAFAIGSEPMLLDGDKHGPKSKFTEPRDGSGTGGTSDGQAKSIVDSGKEGGKVGLEKGKSFKDRVEAKRSEEKKKEGWRSDAFDAIFIR</sequence>
<evidence type="ECO:0000259" key="3">
    <source>
        <dbReference type="Pfam" id="PF19343"/>
    </source>
</evidence>
<organism evidence="4 5">
    <name type="scientific">Gymnopus androsaceus JB14</name>
    <dbReference type="NCBI Taxonomy" id="1447944"/>
    <lineage>
        <taxon>Eukaryota</taxon>
        <taxon>Fungi</taxon>
        <taxon>Dikarya</taxon>
        <taxon>Basidiomycota</taxon>
        <taxon>Agaricomycotina</taxon>
        <taxon>Agaricomycetes</taxon>
        <taxon>Agaricomycetidae</taxon>
        <taxon>Agaricales</taxon>
        <taxon>Marasmiineae</taxon>
        <taxon>Omphalotaceae</taxon>
        <taxon>Gymnopus</taxon>
    </lineage>
</organism>
<dbReference type="InterPro" id="IPR045967">
    <property type="entry name" value="HAM1-like_N"/>
</dbReference>
<dbReference type="InterPro" id="IPR027842">
    <property type="entry name" value="HAM1-like_C"/>
</dbReference>
<feature type="region of interest" description="Disordered" evidence="1">
    <location>
        <begin position="713"/>
        <end position="794"/>
    </location>
</feature>
<dbReference type="PANTHER" id="PTHR31138:SF1">
    <property type="entry name" value="PDZ DOMAIN-CONTAINING PROTEIN"/>
    <property type="match status" value="1"/>
</dbReference>
<name>A0A6A4GRT8_9AGAR</name>
<evidence type="ECO:0000259" key="2">
    <source>
        <dbReference type="Pfam" id="PF14613"/>
    </source>
</evidence>
<evidence type="ECO:0000313" key="4">
    <source>
        <dbReference type="EMBL" id="KAE9388492.1"/>
    </source>
</evidence>
<feature type="domain" description="HAM1-like N-terminal" evidence="3">
    <location>
        <begin position="379"/>
        <end position="571"/>
    </location>
</feature>
<feature type="compositionally biased region" description="Basic and acidic residues" evidence="1">
    <location>
        <begin position="751"/>
        <end position="787"/>
    </location>
</feature>
<feature type="compositionally biased region" description="Basic and acidic residues" evidence="1">
    <location>
        <begin position="718"/>
        <end position="733"/>
    </location>
</feature>
<dbReference type="AlphaFoldDB" id="A0A6A4GRT8"/>
<reference evidence="4" key="1">
    <citation type="journal article" date="2019" name="Environ. Microbiol.">
        <title>Fungal ecological strategies reflected in gene transcription - a case study of two litter decomposers.</title>
        <authorList>
            <person name="Barbi F."/>
            <person name="Kohler A."/>
            <person name="Barry K."/>
            <person name="Baskaran P."/>
            <person name="Daum C."/>
            <person name="Fauchery L."/>
            <person name="Ihrmark K."/>
            <person name="Kuo A."/>
            <person name="LaButti K."/>
            <person name="Lipzen A."/>
            <person name="Morin E."/>
            <person name="Grigoriev I.V."/>
            <person name="Henrissat B."/>
            <person name="Lindahl B."/>
            <person name="Martin F."/>
        </authorList>
    </citation>
    <scope>NUCLEOTIDE SEQUENCE</scope>
    <source>
        <strain evidence="4">JB14</strain>
    </source>
</reference>
<feature type="region of interest" description="Disordered" evidence="1">
    <location>
        <begin position="164"/>
        <end position="194"/>
    </location>
</feature>
<dbReference type="OrthoDB" id="19394at2759"/>
<dbReference type="Pfam" id="PF19343">
    <property type="entry name" value="HAM1_N"/>
    <property type="match status" value="2"/>
</dbReference>
<feature type="domain" description="HAM1-like C-terminal" evidence="2">
    <location>
        <begin position="599"/>
        <end position="657"/>
    </location>
</feature>
<keyword evidence="5" id="KW-1185">Reference proteome</keyword>
<gene>
    <name evidence="4" type="ORF">BT96DRAFT_981043</name>
</gene>
<proteinExistence type="predicted"/>